<evidence type="ECO:0000256" key="1">
    <source>
        <dbReference type="ARBA" id="ARBA00005417"/>
    </source>
</evidence>
<sequence>MTLSVTGLSVAKSGTPILTDVSFSAPAGRITGLIGPNGAGKSTLLAALLGLLQTEGSVRFEGHDLPNLRRRDRAQLLAFVEQSAATEERLSVRDVVALGRIPFEAAWQSEPSPNDQAIIAQALADTGTTGFSARRFTTLSGGEQQRVHVARALAQQPRLLLLDEPTSHLDIRSQLQLLTLLRQKAEAGMSIFVALHDLNLAARFCDHLVVLANGRTTAEGAPTDVLTPELLRTVYGVAARLVPDSANGHPLIVLDEAIAEDHWQLTD</sequence>
<evidence type="ECO:0000256" key="6">
    <source>
        <dbReference type="ARBA" id="ARBA00037066"/>
    </source>
</evidence>
<dbReference type="SMART" id="SM00382">
    <property type="entry name" value="AAA"/>
    <property type="match status" value="1"/>
</dbReference>
<evidence type="ECO:0000256" key="4">
    <source>
        <dbReference type="ARBA" id="ARBA00022840"/>
    </source>
</evidence>
<organism evidence="8 9">
    <name type="scientific">Devosia subaequoris</name>
    <dbReference type="NCBI Taxonomy" id="395930"/>
    <lineage>
        <taxon>Bacteria</taxon>
        <taxon>Pseudomonadati</taxon>
        <taxon>Pseudomonadota</taxon>
        <taxon>Alphaproteobacteria</taxon>
        <taxon>Hyphomicrobiales</taxon>
        <taxon>Devosiaceae</taxon>
        <taxon>Devosia</taxon>
    </lineage>
</organism>
<dbReference type="SUPFAM" id="SSF52540">
    <property type="entry name" value="P-loop containing nucleoside triphosphate hydrolases"/>
    <property type="match status" value="1"/>
</dbReference>
<dbReference type="EMBL" id="JACIEW010000003">
    <property type="protein sequence ID" value="MBB4052042.1"/>
    <property type="molecule type" value="Genomic_DNA"/>
</dbReference>
<accession>A0A7W6IMS4</accession>
<dbReference type="PROSITE" id="PS50893">
    <property type="entry name" value="ABC_TRANSPORTER_2"/>
    <property type="match status" value="1"/>
</dbReference>
<gene>
    <name evidence="8" type="ORF">GGR20_001684</name>
</gene>
<dbReference type="InterPro" id="IPR027417">
    <property type="entry name" value="P-loop_NTPase"/>
</dbReference>
<dbReference type="AlphaFoldDB" id="A0A7W6IMS4"/>
<dbReference type="Pfam" id="PF00005">
    <property type="entry name" value="ABC_tran"/>
    <property type="match status" value="1"/>
</dbReference>
<keyword evidence="5" id="KW-1278">Translocase</keyword>
<reference evidence="8 9" key="1">
    <citation type="submission" date="2020-08" db="EMBL/GenBank/DDBJ databases">
        <title>Genomic Encyclopedia of Type Strains, Phase IV (KMG-IV): sequencing the most valuable type-strain genomes for metagenomic binning, comparative biology and taxonomic classification.</title>
        <authorList>
            <person name="Goeker M."/>
        </authorList>
    </citation>
    <scope>NUCLEOTIDE SEQUENCE [LARGE SCALE GENOMIC DNA]</scope>
    <source>
        <strain evidence="8 9">DSM 23447</strain>
    </source>
</reference>
<dbReference type="NCBIfam" id="NF010068">
    <property type="entry name" value="PRK13548.1"/>
    <property type="match status" value="1"/>
</dbReference>
<dbReference type="CDD" id="cd03214">
    <property type="entry name" value="ABC_Iron-Siderophores_B12_Hemin"/>
    <property type="match status" value="1"/>
</dbReference>
<keyword evidence="4 8" id="KW-0067">ATP-binding</keyword>
<name>A0A7W6IMS4_9HYPH</name>
<evidence type="ECO:0000313" key="8">
    <source>
        <dbReference type="EMBL" id="MBB4052042.1"/>
    </source>
</evidence>
<dbReference type="GO" id="GO:0005524">
    <property type="term" value="F:ATP binding"/>
    <property type="evidence" value="ECO:0007669"/>
    <property type="project" value="UniProtKB-KW"/>
</dbReference>
<feature type="domain" description="ABC transporter" evidence="7">
    <location>
        <begin position="3"/>
        <end position="238"/>
    </location>
</feature>
<protein>
    <submittedName>
        <fullName evidence="8">Iron complex transport system ATP-binding protein</fullName>
    </submittedName>
</protein>
<dbReference type="InterPro" id="IPR003439">
    <property type="entry name" value="ABC_transporter-like_ATP-bd"/>
</dbReference>
<evidence type="ECO:0000256" key="2">
    <source>
        <dbReference type="ARBA" id="ARBA00022448"/>
    </source>
</evidence>
<proteinExistence type="inferred from homology"/>
<dbReference type="PANTHER" id="PTHR42794">
    <property type="entry name" value="HEMIN IMPORT ATP-BINDING PROTEIN HMUV"/>
    <property type="match status" value="1"/>
</dbReference>
<evidence type="ECO:0000256" key="5">
    <source>
        <dbReference type="ARBA" id="ARBA00022967"/>
    </source>
</evidence>
<dbReference type="Gene3D" id="3.40.50.300">
    <property type="entry name" value="P-loop containing nucleotide triphosphate hydrolases"/>
    <property type="match status" value="1"/>
</dbReference>
<keyword evidence="9" id="KW-1185">Reference proteome</keyword>
<comment type="function">
    <text evidence="6">Part of the ABC transporter complex HmuTUV involved in hemin import. Responsible for energy coupling to the transport system.</text>
</comment>
<evidence type="ECO:0000256" key="3">
    <source>
        <dbReference type="ARBA" id="ARBA00022741"/>
    </source>
</evidence>
<comment type="caution">
    <text evidence="8">The sequence shown here is derived from an EMBL/GenBank/DDBJ whole genome shotgun (WGS) entry which is preliminary data.</text>
</comment>
<dbReference type="GO" id="GO:0016887">
    <property type="term" value="F:ATP hydrolysis activity"/>
    <property type="evidence" value="ECO:0007669"/>
    <property type="project" value="InterPro"/>
</dbReference>
<comment type="similarity">
    <text evidence="1">Belongs to the ABC transporter superfamily.</text>
</comment>
<dbReference type="Proteomes" id="UP000547011">
    <property type="component" value="Unassembled WGS sequence"/>
</dbReference>
<dbReference type="RefSeq" id="WP_183310766.1">
    <property type="nucleotide sequence ID" value="NZ_JACIEW010000003.1"/>
</dbReference>
<dbReference type="PANTHER" id="PTHR42794:SF1">
    <property type="entry name" value="HEMIN IMPORT ATP-BINDING PROTEIN HMUV"/>
    <property type="match status" value="1"/>
</dbReference>
<keyword evidence="3" id="KW-0547">Nucleotide-binding</keyword>
<evidence type="ECO:0000313" key="9">
    <source>
        <dbReference type="Proteomes" id="UP000547011"/>
    </source>
</evidence>
<dbReference type="FunFam" id="3.40.50.300:FF:000134">
    <property type="entry name" value="Iron-enterobactin ABC transporter ATP-binding protein"/>
    <property type="match status" value="1"/>
</dbReference>
<keyword evidence="2" id="KW-0813">Transport</keyword>
<dbReference type="InterPro" id="IPR003593">
    <property type="entry name" value="AAA+_ATPase"/>
</dbReference>
<evidence type="ECO:0000259" key="7">
    <source>
        <dbReference type="PROSITE" id="PS50893"/>
    </source>
</evidence>